<dbReference type="Proteomes" id="UP001148786">
    <property type="component" value="Unassembled WGS sequence"/>
</dbReference>
<evidence type="ECO:0000313" key="1">
    <source>
        <dbReference type="EMBL" id="KAJ3505993.1"/>
    </source>
</evidence>
<dbReference type="AlphaFoldDB" id="A0A9W8MS21"/>
<proteinExistence type="predicted"/>
<name>A0A9W8MS21_9AGAR</name>
<comment type="caution">
    <text evidence="1">The sequence shown here is derived from an EMBL/GenBank/DDBJ whole genome shotgun (WGS) entry which is preliminary data.</text>
</comment>
<gene>
    <name evidence="1" type="ORF">NLJ89_g7119</name>
</gene>
<accession>A0A9W8MS21</accession>
<evidence type="ECO:0000313" key="2">
    <source>
        <dbReference type="Proteomes" id="UP001148786"/>
    </source>
</evidence>
<keyword evidence="2" id="KW-1185">Reference proteome</keyword>
<dbReference type="OrthoDB" id="3268745at2759"/>
<protein>
    <submittedName>
        <fullName evidence="1">Uncharacterized protein</fullName>
    </submittedName>
</protein>
<sequence>MATPFKFCLPIYLSSPDGLYKPARIVFPTVQDETAPMSILRDHVLNVMNQKADTAGWEPFLWLLPSAIFPPKEIPQVSELPTRLPVKTKLVWEEVDFKMFKTDPEGRLVVIFSPASRKRPLDALFELAKKAKLTKLTPSDASKPTTYQDMQHDDLQRVLDDRPSPDLDIPPAALLYSGFGHFIDVLNGSDDVPLLENVDFPALEDAVDNFAAAMNNFFRPRELSSGSRARPPQ</sequence>
<reference evidence="1" key="1">
    <citation type="submission" date="2022-07" db="EMBL/GenBank/DDBJ databases">
        <title>Genome Sequence of Agrocybe chaxingu.</title>
        <authorList>
            <person name="Buettner E."/>
        </authorList>
    </citation>
    <scope>NUCLEOTIDE SEQUENCE</scope>
    <source>
        <strain evidence="1">MP-N11</strain>
    </source>
</reference>
<organism evidence="1 2">
    <name type="scientific">Agrocybe chaxingu</name>
    <dbReference type="NCBI Taxonomy" id="84603"/>
    <lineage>
        <taxon>Eukaryota</taxon>
        <taxon>Fungi</taxon>
        <taxon>Dikarya</taxon>
        <taxon>Basidiomycota</taxon>
        <taxon>Agaricomycotina</taxon>
        <taxon>Agaricomycetes</taxon>
        <taxon>Agaricomycetidae</taxon>
        <taxon>Agaricales</taxon>
        <taxon>Agaricineae</taxon>
        <taxon>Strophariaceae</taxon>
        <taxon>Agrocybe</taxon>
    </lineage>
</organism>
<dbReference type="EMBL" id="JANKHO010000818">
    <property type="protein sequence ID" value="KAJ3505993.1"/>
    <property type="molecule type" value="Genomic_DNA"/>
</dbReference>